<dbReference type="Pfam" id="PF13472">
    <property type="entry name" value="Lipase_GDSL_2"/>
    <property type="match status" value="1"/>
</dbReference>
<sequence length="416" mass="44658">MAYSKQTWADSPATTSPLSAARLNHIEDGIFEAVPQNPSRTMTLPYSNGGLGGTVATTLAAGTAGSYRFVVKLPVTTTQWRIKLRNQEYTAGTKTAATLKKLIVGKHARATTGTAGETGNFLGNTATTIVSTDQTIPGNGTWYTSPWVTAAGDQFTADTEHLIGIGYTFAASTSLQTSCGRSWFWTNSTSGTDPTIAGSGGTQQYVPFDWVIEYQCTTRRKVALVIGDSISEGITGTNSALQSTSLWHNPFWLWAARSDRLIVNLSLAGVGLVHYATSPATNYLWTRQDINSGAYTIDEIIISAGSNDFNTSRTLAQMQADVLTIVSYLTTTLGLTAPIYMATLLARGTTGDAVRLTYHDWLAEVPTFAQAEVIDFDGATRGTSTTAIWPQYESDSIHPSRLGTMRMATELHATLG</sequence>
<evidence type="ECO:0000313" key="2">
    <source>
        <dbReference type="EMBL" id="MCM6778013.1"/>
    </source>
</evidence>
<reference evidence="2" key="1">
    <citation type="submission" date="2022-06" db="EMBL/GenBank/DDBJ databases">
        <title>Novel species in genus nocardia.</title>
        <authorList>
            <person name="Li F."/>
        </authorList>
    </citation>
    <scope>NUCLEOTIDE SEQUENCE</scope>
    <source>
        <strain evidence="2">CDC141</strain>
    </source>
</reference>
<dbReference type="EMBL" id="JAMRXG010000018">
    <property type="protein sequence ID" value="MCM6778013.1"/>
    <property type="molecule type" value="Genomic_DNA"/>
</dbReference>
<dbReference type="InterPro" id="IPR036514">
    <property type="entry name" value="SGNH_hydro_sf"/>
</dbReference>
<accession>A0A9X2J016</accession>
<evidence type="ECO:0000313" key="3">
    <source>
        <dbReference type="Proteomes" id="UP001139157"/>
    </source>
</evidence>
<proteinExistence type="predicted"/>
<dbReference type="Gene3D" id="3.40.50.1110">
    <property type="entry name" value="SGNH hydrolase"/>
    <property type="match status" value="1"/>
</dbReference>
<dbReference type="AlphaFoldDB" id="A0A9X2J016"/>
<evidence type="ECO:0000259" key="1">
    <source>
        <dbReference type="Pfam" id="PF13472"/>
    </source>
</evidence>
<comment type="caution">
    <text evidence="2">The sequence shown here is derived from an EMBL/GenBank/DDBJ whole genome shotgun (WGS) entry which is preliminary data.</text>
</comment>
<dbReference type="RefSeq" id="WP_251917469.1">
    <property type="nucleotide sequence ID" value="NZ_JAMRXG010000018.1"/>
</dbReference>
<feature type="domain" description="SGNH hydrolase-type esterase" evidence="1">
    <location>
        <begin position="225"/>
        <end position="403"/>
    </location>
</feature>
<dbReference type="InterPro" id="IPR013830">
    <property type="entry name" value="SGNH_hydro"/>
</dbReference>
<dbReference type="Proteomes" id="UP001139157">
    <property type="component" value="Unassembled WGS sequence"/>
</dbReference>
<gene>
    <name evidence="2" type="ORF">NDR86_31470</name>
</gene>
<keyword evidence="3" id="KW-1185">Reference proteome</keyword>
<name>A0A9X2J016_9NOCA</name>
<organism evidence="2 3">
    <name type="scientific">Nocardia pulmonis</name>
    <dbReference type="NCBI Taxonomy" id="2951408"/>
    <lineage>
        <taxon>Bacteria</taxon>
        <taxon>Bacillati</taxon>
        <taxon>Actinomycetota</taxon>
        <taxon>Actinomycetes</taxon>
        <taxon>Mycobacteriales</taxon>
        <taxon>Nocardiaceae</taxon>
        <taxon>Nocardia</taxon>
    </lineage>
</organism>
<keyword evidence="2" id="KW-0378">Hydrolase</keyword>
<dbReference type="SUPFAM" id="SSF52266">
    <property type="entry name" value="SGNH hydrolase"/>
    <property type="match status" value="1"/>
</dbReference>
<protein>
    <submittedName>
        <fullName evidence="2">SGNH/GDSL hydrolase family protein</fullName>
    </submittedName>
</protein>
<dbReference type="GO" id="GO:0016787">
    <property type="term" value="F:hydrolase activity"/>
    <property type="evidence" value="ECO:0007669"/>
    <property type="project" value="UniProtKB-KW"/>
</dbReference>
<dbReference type="CDD" id="cd00229">
    <property type="entry name" value="SGNH_hydrolase"/>
    <property type="match status" value="1"/>
</dbReference>